<dbReference type="Gene3D" id="3.30.70.2970">
    <property type="entry name" value="Protein of unknown function (DUF541), domain 2"/>
    <property type="match status" value="1"/>
</dbReference>
<dbReference type="Gene3D" id="3.30.110.170">
    <property type="entry name" value="Protein of unknown function (DUF541), domain 1"/>
    <property type="match status" value="1"/>
</dbReference>
<dbReference type="Proteomes" id="UP000595446">
    <property type="component" value="Chromosome"/>
</dbReference>
<reference evidence="1 2" key="1">
    <citation type="submission" date="2020-12" db="EMBL/GenBank/DDBJ databases">
        <title>Complete genome sequence of Mycobacterium heckeshornense JCM 15655T, closely related to a pathogenic non-tuberculous mycobacterial species Mycobacterium xenopi.</title>
        <authorList>
            <person name="Yoshida M."/>
            <person name="Fukano H."/>
            <person name="Asakura T."/>
            <person name="Suzuki M."/>
            <person name="Hoshino Y."/>
        </authorList>
    </citation>
    <scope>NUCLEOTIDE SEQUENCE [LARGE SCALE GENOMIC DNA]</scope>
    <source>
        <strain evidence="1 2">JCM 15655</strain>
    </source>
</reference>
<accession>A0A7R7TSY9</accession>
<protein>
    <recommendedName>
        <fullName evidence="3">DUF541 domain-containing protein</fullName>
    </recommendedName>
</protein>
<organism evidence="1 2">
    <name type="scientific">Mycobacterium heckeshornense</name>
    <dbReference type="NCBI Taxonomy" id="110505"/>
    <lineage>
        <taxon>Bacteria</taxon>
        <taxon>Bacillati</taxon>
        <taxon>Actinomycetota</taxon>
        <taxon>Actinomycetes</taxon>
        <taxon>Mycobacteriales</taxon>
        <taxon>Mycobacteriaceae</taxon>
        <taxon>Mycobacterium</taxon>
    </lineage>
</organism>
<name>A0A7R7TSY9_9MYCO</name>
<sequence length="240" mass="25137">MMSMAASGKPLLRWVLALSVTAAAVSACGADTGLIADNPRQVTVTGSGQVQAAPDTLTVDAGIEFVAPDVTTAMNRTNERQQAVITALTDAGVAKPDISTTNVSVQPLYGGSEGNIIGYRANNSIQVKIRKLESASHLLAVIVSTGSDATRINSVRYGLADDSQSMRDARARAFNDAKNRAEQYARLSGLRLGEVISIWEVPATPTPVPLPRAPTAATDVPLEPGQQTVNVSVTAIWELG</sequence>
<dbReference type="PANTHER" id="PTHR34387">
    <property type="entry name" value="SLR1258 PROTEIN"/>
    <property type="match status" value="1"/>
</dbReference>
<dbReference type="InterPro" id="IPR052022">
    <property type="entry name" value="26kDa_periplasmic_antigen"/>
</dbReference>
<dbReference type="EMBL" id="AP024237">
    <property type="protein sequence ID" value="BCO33941.1"/>
    <property type="molecule type" value="Genomic_DNA"/>
</dbReference>
<dbReference type="AlphaFoldDB" id="A0A7R7TSY9"/>
<gene>
    <name evidence="1" type="ORF">MHEC_03740</name>
</gene>
<keyword evidence="2" id="KW-1185">Reference proteome</keyword>
<dbReference type="InterPro" id="IPR007497">
    <property type="entry name" value="SIMPL/DUF541"/>
</dbReference>
<evidence type="ECO:0000313" key="1">
    <source>
        <dbReference type="EMBL" id="BCO33941.1"/>
    </source>
</evidence>
<dbReference type="Pfam" id="PF04402">
    <property type="entry name" value="SIMPL"/>
    <property type="match status" value="1"/>
</dbReference>
<evidence type="ECO:0000313" key="2">
    <source>
        <dbReference type="Proteomes" id="UP000595446"/>
    </source>
</evidence>
<dbReference type="PANTHER" id="PTHR34387:SF1">
    <property type="entry name" value="PERIPLASMIC IMMUNOGENIC PROTEIN"/>
    <property type="match status" value="1"/>
</dbReference>
<proteinExistence type="predicted"/>
<evidence type="ECO:0008006" key="3">
    <source>
        <dbReference type="Google" id="ProtNLM"/>
    </source>
</evidence>
<dbReference type="GO" id="GO:0006974">
    <property type="term" value="P:DNA damage response"/>
    <property type="evidence" value="ECO:0007669"/>
    <property type="project" value="TreeGrafter"/>
</dbReference>